<comment type="cofactor">
    <cofactor evidence="1">
        <name>Mg(2+)</name>
        <dbReference type="ChEBI" id="CHEBI:18420"/>
    </cofactor>
</comment>
<evidence type="ECO:0000256" key="3">
    <source>
        <dbReference type="ARBA" id="ARBA00013025"/>
    </source>
</evidence>
<dbReference type="InterPro" id="IPR004101">
    <property type="entry name" value="Mur_ligase_C"/>
</dbReference>
<dbReference type="PANTHER" id="PTHR11136">
    <property type="entry name" value="FOLYLPOLYGLUTAMATE SYNTHASE-RELATED"/>
    <property type="match status" value="1"/>
</dbReference>
<evidence type="ECO:0000259" key="13">
    <source>
        <dbReference type="Pfam" id="PF08245"/>
    </source>
</evidence>
<dbReference type="NCBIfam" id="TIGR01499">
    <property type="entry name" value="folC"/>
    <property type="match status" value="1"/>
</dbReference>
<dbReference type="GO" id="GO:0004326">
    <property type="term" value="F:tetrahydrofolylpolyglutamate synthase activity"/>
    <property type="evidence" value="ECO:0007669"/>
    <property type="project" value="UniProtKB-EC"/>
</dbReference>
<dbReference type="Pfam" id="PF08245">
    <property type="entry name" value="Mur_ligase_M"/>
    <property type="match status" value="1"/>
</dbReference>
<evidence type="ECO:0000256" key="7">
    <source>
        <dbReference type="ARBA" id="ARBA00022840"/>
    </source>
</evidence>
<accession>A0A0A1MWD9</accession>
<keyword evidence="15" id="KW-1185">Reference proteome</keyword>
<dbReference type="AlphaFoldDB" id="A0A0A1MWD9"/>
<evidence type="ECO:0000256" key="4">
    <source>
        <dbReference type="ARBA" id="ARBA00022598"/>
    </source>
</evidence>
<protein>
    <recommendedName>
        <fullName evidence="3">tetrahydrofolate synthase</fullName>
        <ecNumber evidence="3">6.3.2.17</ecNumber>
    </recommendedName>
    <alternativeName>
        <fullName evidence="9">Tetrahydrofolylpolyglutamate synthase</fullName>
    </alternativeName>
</protein>
<dbReference type="SUPFAM" id="SSF53244">
    <property type="entry name" value="MurD-like peptide ligases, peptide-binding domain"/>
    <property type="match status" value="1"/>
</dbReference>
<dbReference type="InterPro" id="IPR018109">
    <property type="entry name" value="Folylpolyglutamate_synth_CS"/>
</dbReference>
<dbReference type="GO" id="GO:0008841">
    <property type="term" value="F:dihydrofolate synthase activity"/>
    <property type="evidence" value="ECO:0007669"/>
    <property type="project" value="TreeGrafter"/>
</dbReference>
<dbReference type="Pfam" id="PF02875">
    <property type="entry name" value="Mur_ligase_C"/>
    <property type="match status" value="1"/>
</dbReference>
<evidence type="ECO:0000313" key="14">
    <source>
        <dbReference type="EMBL" id="CEI83899.1"/>
    </source>
</evidence>
<keyword evidence="7 11" id="KW-0067">ATP-binding</keyword>
<proteinExistence type="inferred from homology"/>
<dbReference type="OrthoDB" id="9809356at2"/>
<keyword evidence="4 11" id="KW-0436">Ligase</keyword>
<evidence type="ECO:0000256" key="9">
    <source>
        <dbReference type="ARBA" id="ARBA00030592"/>
    </source>
</evidence>
<dbReference type="EC" id="6.3.2.17" evidence="3"/>
<sequence>MRTNIHEFFEKRQQLGVQPGLDRIEALLEALDHPEKKFTSVHIAGTNGKGSTGAFLQAALRANRYRIGTFTSPSLNGLTGFILYNGEFISEDVFAELFEEIEPVIEQMDREGKPPSHFEIMTAMAFLYFSRNVDIAIIEAGMGGRDDTTNVIQPVLSIITTVSKDHTAFLGDTLVEIAAHKAGIIKPHTPIITGVEGEALTPIVNEANKNRAVLYRFGMDFTMENIQIDEFEWKNLGSRYRVKLRTIGLHQHHNASVAIQALKVLKNRFGHLDMHTSIEAIQKVTIPGRMEKIHDNPFILVDGAHNEAGVRAFIKTVRAIYPRRKVHVLFAAFKDKDIEEMQRLLADVFPNLYITSFDHPRAAALTDYPLQDKGEQVEDWQAWMKEKIKTSMAPILITGSFHFVDYIRSFVKSLEASE</sequence>
<gene>
    <name evidence="14" type="primary">fgs</name>
    <name evidence="14" type="ORF">BN997_03824</name>
</gene>
<name>A0A0A1MWD9_9BACI</name>
<dbReference type="InterPro" id="IPR013221">
    <property type="entry name" value="Mur_ligase_cen"/>
</dbReference>
<dbReference type="PANTHER" id="PTHR11136:SF0">
    <property type="entry name" value="DIHYDROFOLATE SYNTHETASE-RELATED"/>
    <property type="match status" value="1"/>
</dbReference>
<dbReference type="InterPro" id="IPR036615">
    <property type="entry name" value="Mur_ligase_C_dom_sf"/>
</dbReference>
<evidence type="ECO:0000256" key="2">
    <source>
        <dbReference type="ARBA" id="ARBA00008276"/>
    </source>
</evidence>
<feature type="domain" description="Mur ligase C-terminal" evidence="12">
    <location>
        <begin position="288"/>
        <end position="400"/>
    </location>
</feature>
<keyword evidence="5" id="KW-0479">Metal-binding</keyword>
<dbReference type="GO" id="GO:0005524">
    <property type="term" value="F:ATP binding"/>
    <property type="evidence" value="ECO:0007669"/>
    <property type="project" value="UniProtKB-KW"/>
</dbReference>
<dbReference type="STRING" id="545501.BN997_03824"/>
<dbReference type="EMBL" id="CDGG01000001">
    <property type="protein sequence ID" value="CEI83899.1"/>
    <property type="molecule type" value="Genomic_DNA"/>
</dbReference>
<reference evidence="14 15" key="1">
    <citation type="submission" date="2014-11" db="EMBL/GenBank/DDBJ databases">
        <authorList>
            <person name="Urmite Genomes Urmite Genomes"/>
        </authorList>
    </citation>
    <scope>NUCLEOTIDE SEQUENCE [LARGE SCALE GENOMIC DNA]</scope>
    <source>
        <strain evidence="14 15">Oc5</strain>
    </source>
</reference>
<dbReference type="FunFam" id="3.40.1190.10:FF:000011">
    <property type="entry name" value="Folylpolyglutamate synthase/dihydrofolate synthase"/>
    <property type="match status" value="1"/>
</dbReference>
<keyword evidence="8" id="KW-0460">Magnesium</keyword>
<evidence type="ECO:0000259" key="12">
    <source>
        <dbReference type="Pfam" id="PF02875"/>
    </source>
</evidence>
<evidence type="ECO:0000256" key="5">
    <source>
        <dbReference type="ARBA" id="ARBA00022723"/>
    </source>
</evidence>
<comment type="catalytic activity">
    <reaction evidence="10">
        <text>(6S)-5,6,7,8-tetrahydrofolyl-(gamma-L-Glu)(n) + L-glutamate + ATP = (6S)-5,6,7,8-tetrahydrofolyl-(gamma-L-Glu)(n+1) + ADP + phosphate + H(+)</text>
        <dbReference type="Rhea" id="RHEA:10580"/>
        <dbReference type="Rhea" id="RHEA-COMP:14738"/>
        <dbReference type="Rhea" id="RHEA-COMP:14740"/>
        <dbReference type="ChEBI" id="CHEBI:15378"/>
        <dbReference type="ChEBI" id="CHEBI:29985"/>
        <dbReference type="ChEBI" id="CHEBI:30616"/>
        <dbReference type="ChEBI" id="CHEBI:43474"/>
        <dbReference type="ChEBI" id="CHEBI:141005"/>
        <dbReference type="ChEBI" id="CHEBI:456216"/>
        <dbReference type="EC" id="6.3.2.17"/>
    </reaction>
</comment>
<dbReference type="InterPro" id="IPR036565">
    <property type="entry name" value="Mur-like_cat_sf"/>
</dbReference>
<evidence type="ECO:0000256" key="6">
    <source>
        <dbReference type="ARBA" id="ARBA00022741"/>
    </source>
</evidence>
<dbReference type="PROSITE" id="PS01012">
    <property type="entry name" value="FOLYLPOLYGLU_SYNT_2"/>
    <property type="match status" value="1"/>
</dbReference>
<dbReference type="PIRSF" id="PIRSF001563">
    <property type="entry name" value="Folylpolyglu_synth"/>
    <property type="match status" value="1"/>
</dbReference>
<dbReference type="Gene3D" id="3.90.190.20">
    <property type="entry name" value="Mur ligase, C-terminal domain"/>
    <property type="match status" value="1"/>
</dbReference>
<dbReference type="GO" id="GO:0046872">
    <property type="term" value="F:metal ion binding"/>
    <property type="evidence" value="ECO:0007669"/>
    <property type="project" value="UniProtKB-KW"/>
</dbReference>
<dbReference type="Gene3D" id="3.40.1190.10">
    <property type="entry name" value="Mur-like, catalytic domain"/>
    <property type="match status" value="1"/>
</dbReference>
<dbReference type="InterPro" id="IPR001645">
    <property type="entry name" value="Folylpolyglutamate_synth"/>
</dbReference>
<dbReference type="RefSeq" id="WP_042534398.1">
    <property type="nucleotide sequence ID" value="NZ_CDGG01000001.1"/>
</dbReference>
<evidence type="ECO:0000256" key="1">
    <source>
        <dbReference type="ARBA" id="ARBA00001946"/>
    </source>
</evidence>
<dbReference type="SUPFAM" id="SSF53623">
    <property type="entry name" value="MurD-like peptide ligases, catalytic domain"/>
    <property type="match status" value="1"/>
</dbReference>
<evidence type="ECO:0000313" key="15">
    <source>
        <dbReference type="Proteomes" id="UP000040453"/>
    </source>
</evidence>
<evidence type="ECO:0000256" key="11">
    <source>
        <dbReference type="PIRNR" id="PIRNR001563"/>
    </source>
</evidence>
<keyword evidence="6 11" id="KW-0547">Nucleotide-binding</keyword>
<feature type="domain" description="Mur ligase central" evidence="13">
    <location>
        <begin position="43"/>
        <end position="261"/>
    </location>
</feature>
<dbReference type="Proteomes" id="UP000040453">
    <property type="component" value="Unassembled WGS sequence"/>
</dbReference>
<evidence type="ECO:0000256" key="10">
    <source>
        <dbReference type="ARBA" id="ARBA00047493"/>
    </source>
</evidence>
<evidence type="ECO:0000256" key="8">
    <source>
        <dbReference type="ARBA" id="ARBA00022842"/>
    </source>
</evidence>
<comment type="similarity">
    <text evidence="2 11">Belongs to the folylpolyglutamate synthase family.</text>
</comment>
<dbReference type="GO" id="GO:0005737">
    <property type="term" value="C:cytoplasm"/>
    <property type="evidence" value="ECO:0007669"/>
    <property type="project" value="TreeGrafter"/>
</dbReference>
<organism evidence="14 15">
    <name type="scientific">Oceanobacillus oncorhynchi</name>
    <dbReference type="NCBI Taxonomy" id="545501"/>
    <lineage>
        <taxon>Bacteria</taxon>
        <taxon>Bacillati</taxon>
        <taxon>Bacillota</taxon>
        <taxon>Bacilli</taxon>
        <taxon>Bacillales</taxon>
        <taxon>Bacillaceae</taxon>
        <taxon>Oceanobacillus</taxon>
    </lineage>
</organism>